<dbReference type="CDD" id="cd03255">
    <property type="entry name" value="ABC_MJ0796_LolCDE_FtsE"/>
    <property type="match status" value="1"/>
</dbReference>
<dbReference type="Pfam" id="PF12704">
    <property type="entry name" value="MacB_PCD"/>
    <property type="match status" value="1"/>
</dbReference>
<evidence type="ECO:0000256" key="1">
    <source>
        <dbReference type="ARBA" id="ARBA00004429"/>
    </source>
</evidence>
<dbReference type="PANTHER" id="PTHR30572">
    <property type="entry name" value="MEMBRANE COMPONENT OF TRANSPORTER-RELATED"/>
    <property type="match status" value="1"/>
</dbReference>
<keyword evidence="3" id="KW-1003">Cell membrane</keyword>
<feature type="domain" description="ABC transporter" evidence="15">
    <location>
        <begin position="4"/>
        <end position="242"/>
    </location>
</feature>
<evidence type="ECO:0000256" key="9">
    <source>
        <dbReference type="ARBA" id="ARBA00022989"/>
    </source>
</evidence>
<dbReference type="Pfam" id="PF02687">
    <property type="entry name" value="FtsX"/>
    <property type="match status" value="1"/>
</dbReference>
<dbReference type="GO" id="GO:0098796">
    <property type="term" value="C:membrane protein complex"/>
    <property type="evidence" value="ECO:0007669"/>
    <property type="project" value="UniProtKB-ARBA"/>
</dbReference>
<feature type="transmembrane region" description="Helical" evidence="14">
    <location>
        <begin position="520"/>
        <end position="545"/>
    </location>
</feature>
<sequence length="645" mass="69756">MSLIECRNINRSFGEGDSRVHVLKDVSLTIEKGDFIAIIGQSGSGKSTLMNILGCLDSASSGSYTIDGVETAQMSADELAALRRRKFGFIFQRYNLLGALSARDNVALPAVYAGMAQKEREARATQLLADLGLAGKEHNRPNQLSGGQQQRVSIARALMNGGEIILADEPTGALDSASGVMVMEILQELHQKGHTIILVTHDPNIAAFANRVIEIHDGRIVADTSKQPHQAVHRIESRGEQSSWRFYQDQFAEAFRMSVQAIMSHKMRSLLTMLGIIIGIASVISVVALGRGTQDKILADISAIGTNTIAVYPGKGFGDRTRHRIRTLSVGDAEAIGKQGYVDSVTPMTASNGTATYRNINVSAQIIGAGEQFFSVRGIKLAEGRFFDQSDVDQRAQVVVIDPNTRKQLFPDGRNPLGQTILFNKRPLHIIGLTIEDPNSFGAGENLQMWSPYTTVMQRITGSSHINSVIVKIKDHVSSSVAEQGLKELLIVRHGKEDFFTSNSDSVKKTVESTMRAMTLLISSIALISLVVGGIGVMNIMLVSVTERTREIGIRMAIGARQANILQQFLIESVLICLIGGLIGITLSYLVGLLFNLFAAEFSMSFSTLSIIAAVLCSSAIGILFGFIPAKNASKLNPIAALSRD</sequence>
<dbReference type="GO" id="GO:0046677">
    <property type="term" value="P:response to antibiotic"/>
    <property type="evidence" value="ECO:0007669"/>
    <property type="project" value="UniProtKB-KW"/>
</dbReference>
<evidence type="ECO:0000256" key="2">
    <source>
        <dbReference type="ARBA" id="ARBA00022448"/>
    </source>
</evidence>
<keyword evidence="5 14" id="KW-0812">Transmembrane</keyword>
<evidence type="ECO:0000256" key="7">
    <source>
        <dbReference type="ARBA" id="ARBA00022840"/>
    </source>
</evidence>
<evidence type="ECO:0000256" key="13">
    <source>
        <dbReference type="ARBA" id="ARBA00041199"/>
    </source>
</evidence>
<keyword evidence="11" id="KW-0046">Antibiotic resistance</keyword>
<dbReference type="PANTHER" id="PTHR30572:SF14">
    <property type="entry name" value="MACROLIDE EXPORT ATP-BINDING_PERMEASE PROTEIN MACB"/>
    <property type="match status" value="1"/>
</dbReference>
<evidence type="ECO:0000313" key="16">
    <source>
        <dbReference type="EMBL" id="QMT39753.1"/>
    </source>
</evidence>
<evidence type="ECO:0000256" key="6">
    <source>
        <dbReference type="ARBA" id="ARBA00022741"/>
    </source>
</evidence>
<dbReference type="SMART" id="SM00382">
    <property type="entry name" value="AAA"/>
    <property type="match status" value="1"/>
</dbReference>
<keyword evidence="4" id="KW-0997">Cell inner membrane</keyword>
<evidence type="ECO:0000256" key="10">
    <source>
        <dbReference type="ARBA" id="ARBA00023136"/>
    </source>
</evidence>
<dbReference type="InterPro" id="IPR017871">
    <property type="entry name" value="ABC_transporter-like_CS"/>
</dbReference>
<keyword evidence="6" id="KW-0547">Nucleotide-binding</keyword>
<dbReference type="GO" id="GO:0022857">
    <property type="term" value="F:transmembrane transporter activity"/>
    <property type="evidence" value="ECO:0007669"/>
    <property type="project" value="TreeGrafter"/>
</dbReference>
<feature type="transmembrane region" description="Helical" evidence="14">
    <location>
        <begin position="565"/>
        <end position="598"/>
    </location>
</feature>
<dbReference type="InterPro" id="IPR003439">
    <property type="entry name" value="ABC_transporter-like_ATP-bd"/>
</dbReference>
<keyword evidence="8" id="KW-1278">Translocase</keyword>
<dbReference type="InterPro" id="IPR003838">
    <property type="entry name" value="ABC3_permease_C"/>
</dbReference>
<comment type="subcellular location">
    <subcellularLocation>
        <location evidence="1">Cell inner membrane</location>
        <topology evidence="1">Multi-pass membrane protein</topology>
    </subcellularLocation>
</comment>
<feature type="transmembrane region" description="Helical" evidence="14">
    <location>
        <begin position="604"/>
        <end position="628"/>
    </location>
</feature>
<evidence type="ECO:0000256" key="11">
    <source>
        <dbReference type="ARBA" id="ARBA00023251"/>
    </source>
</evidence>
<accession>A0A7D7T565</accession>
<dbReference type="Pfam" id="PF00005">
    <property type="entry name" value="ABC_tran"/>
    <property type="match status" value="1"/>
</dbReference>
<protein>
    <recommendedName>
        <fullName evidence="13">Pyoverdine export ATP-binding/permease protein PvdT</fullName>
    </recommendedName>
</protein>
<dbReference type="RefSeq" id="WP_182121540.1">
    <property type="nucleotide sequence ID" value="NZ_CP059567.1"/>
</dbReference>
<dbReference type="InterPro" id="IPR027417">
    <property type="entry name" value="P-loop_NTPase"/>
</dbReference>
<dbReference type="InterPro" id="IPR003593">
    <property type="entry name" value="AAA+_ATPase"/>
</dbReference>
<keyword evidence="10 14" id="KW-0472">Membrane</keyword>
<dbReference type="Gene3D" id="3.40.50.300">
    <property type="entry name" value="P-loop containing nucleotide triphosphate hydrolases"/>
    <property type="match status" value="1"/>
</dbReference>
<keyword evidence="9 14" id="KW-1133">Transmembrane helix</keyword>
<dbReference type="KEGG" id="nsg:H3L94_07695"/>
<feature type="transmembrane region" description="Helical" evidence="14">
    <location>
        <begin position="270"/>
        <end position="290"/>
    </location>
</feature>
<evidence type="ECO:0000256" key="5">
    <source>
        <dbReference type="ARBA" id="ARBA00022692"/>
    </source>
</evidence>
<dbReference type="PROSITE" id="PS00211">
    <property type="entry name" value="ABC_TRANSPORTER_1"/>
    <property type="match status" value="1"/>
</dbReference>
<dbReference type="FunFam" id="3.40.50.300:FF:000032">
    <property type="entry name" value="Export ABC transporter ATP-binding protein"/>
    <property type="match status" value="1"/>
</dbReference>
<evidence type="ECO:0000256" key="14">
    <source>
        <dbReference type="SAM" id="Phobius"/>
    </source>
</evidence>
<gene>
    <name evidence="16" type="primary">macB</name>
    <name evidence="16" type="ORF">H3L94_07695</name>
</gene>
<evidence type="ECO:0000256" key="12">
    <source>
        <dbReference type="ARBA" id="ARBA00038388"/>
    </source>
</evidence>
<evidence type="ECO:0000313" key="17">
    <source>
        <dbReference type="Proteomes" id="UP000514752"/>
    </source>
</evidence>
<evidence type="ECO:0000256" key="4">
    <source>
        <dbReference type="ARBA" id="ARBA00022519"/>
    </source>
</evidence>
<dbReference type="Proteomes" id="UP000514752">
    <property type="component" value="Chromosome"/>
</dbReference>
<dbReference type="InterPro" id="IPR025857">
    <property type="entry name" value="MacB_PCD"/>
</dbReference>
<evidence type="ECO:0000256" key="3">
    <source>
        <dbReference type="ARBA" id="ARBA00022475"/>
    </source>
</evidence>
<dbReference type="EMBL" id="CP059567">
    <property type="protein sequence ID" value="QMT39753.1"/>
    <property type="molecule type" value="Genomic_DNA"/>
</dbReference>
<dbReference type="GO" id="GO:0005886">
    <property type="term" value="C:plasma membrane"/>
    <property type="evidence" value="ECO:0007669"/>
    <property type="project" value="UniProtKB-SubCell"/>
</dbReference>
<dbReference type="GO" id="GO:0005524">
    <property type="term" value="F:ATP binding"/>
    <property type="evidence" value="ECO:0007669"/>
    <property type="project" value="UniProtKB-KW"/>
</dbReference>
<keyword evidence="7" id="KW-0067">ATP-binding</keyword>
<evidence type="ECO:0000256" key="8">
    <source>
        <dbReference type="ARBA" id="ARBA00022967"/>
    </source>
</evidence>
<dbReference type="GO" id="GO:0016887">
    <property type="term" value="F:ATP hydrolysis activity"/>
    <property type="evidence" value="ECO:0007669"/>
    <property type="project" value="InterPro"/>
</dbReference>
<proteinExistence type="inferred from homology"/>
<organism evidence="16 17">
    <name type="scientific">Neisseria shayeganii</name>
    <dbReference type="NCBI Taxonomy" id="607712"/>
    <lineage>
        <taxon>Bacteria</taxon>
        <taxon>Pseudomonadati</taxon>
        <taxon>Pseudomonadota</taxon>
        <taxon>Betaproteobacteria</taxon>
        <taxon>Neisseriales</taxon>
        <taxon>Neisseriaceae</taxon>
        <taxon>Neisseria</taxon>
    </lineage>
</organism>
<dbReference type="SUPFAM" id="SSF52540">
    <property type="entry name" value="P-loop containing nucleoside triphosphate hydrolases"/>
    <property type="match status" value="1"/>
</dbReference>
<keyword evidence="2" id="KW-0813">Transport</keyword>
<dbReference type="AlphaFoldDB" id="A0A7D7T565"/>
<dbReference type="InterPro" id="IPR017911">
    <property type="entry name" value="MacB-like_ATP-bd"/>
</dbReference>
<reference evidence="16 17" key="1">
    <citation type="submission" date="2020-07" db="EMBL/GenBank/DDBJ databases">
        <title>Genomic diversity of species in the Neisseriaceae family.</title>
        <authorList>
            <person name="Vincent A.T."/>
            <person name="Bernet E."/>
            <person name="Veyrier F.J."/>
        </authorList>
    </citation>
    <scope>NUCLEOTIDE SEQUENCE [LARGE SCALE GENOMIC DNA]</scope>
    <source>
        <strain evidence="16 17">DSM 22244</strain>
    </source>
</reference>
<name>A0A7D7T565_9NEIS</name>
<dbReference type="InterPro" id="IPR050250">
    <property type="entry name" value="Macrolide_Exporter_MacB"/>
</dbReference>
<dbReference type="PROSITE" id="PS50893">
    <property type="entry name" value="ABC_TRANSPORTER_2"/>
    <property type="match status" value="1"/>
</dbReference>
<evidence type="ECO:0000259" key="15">
    <source>
        <dbReference type="PROSITE" id="PS50893"/>
    </source>
</evidence>
<comment type="similarity">
    <text evidence="12">Belongs to the ABC transporter superfamily. Macrolide exporter (TC 3.A.1.122) family.</text>
</comment>